<feature type="domain" description="Flagellar hook-length control protein-like C-terminal" evidence="2">
    <location>
        <begin position="321"/>
        <end position="388"/>
    </location>
</feature>
<organism evidence="3 4">
    <name type="scientific">Papillibacter cinnamivorans DSM 12816</name>
    <dbReference type="NCBI Taxonomy" id="1122930"/>
    <lineage>
        <taxon>Bacteria</taxon>
        <taxon>Bacillati</taxon>
        <taxon>Bacillota</taxon>
        <taxon>Clostridia</taxon>
        <taxon>Eubacteriales</taxon>
        <taxon>Oscillospiraceae</taxon>
        <taxon>Papillibacter</taxon>
    </lineage>
</organism>
<feature type="region of interest" description="Disordered" evidence="1">
    <location>
        <begin position="199"/>
        <end position="299"/>
    </location>
</feature>
<dbReference type="InterPro" id="IPR038610">
    <property type="entry name" value="FliK-like_C_sf"/>
</dbReference>
<accession>A0A1W1YHR3</accession>
<dbReference type="InterPro" id="IPR052563">
    <property type="entry name" value="FliK"/>
</dbReference>
<dbReference type="CDD" id="cd17470">
    <property type="entry name" value="T3SS_Flik_C"/>
    <property type="match status" value="1"/>
</dbReference>
<evidence type="ECO:0000313" key="4">
    <source>
        <dbReference type="Proteomes" id="UP000192790"/>
    </source>
</evidence>
<gene>
    <name evidence="3" type="ORF">SAMN02745168_0426</name>
</gene>
<feature type="compositionally biased region" description="Low complexity" evidence="1">
    <location>
        <begin position="199"/>
        <end position="219"/>
    </location>
</feature>
<evidence type="ECO:0000313" key="3">
    <source>
        <dbReference type="EMBL" id="SMC35683.1"/>
    </source>
</evidence>
<dbReference type="EMBL" id="FWXW01000001">
    <property type="protein sequence ID" value="SMC35683.1"/>
    <property type="molecule type" value="Genomic_DNA"/>
</dbReference>
<feature type="compositionally biased region" description="Low complexity" evidence="1">
    <location>
        <begin position="245"/>
        <end position="258"/>
    </location>
</feature>
<keyword evidence="3" id="KW-0969">Cilium</keyword>
<proteinExistence type="predicted"/>
<dbReference type="Gene3D" id="3.30.750.140">
    <property type="match status" value="1"/>
</dbReference>
<dbReference type="RefSeq" id="WP_084233071.1">
    <property type="nucleotide sequence ID" value="NZ_FWXW01000001.1"/>
</dbReference>
<feature type="compositionally biased region" description="Polar residues" evidence="1">
    <location>
        <begin position="283"/>
        <end position="299"/>
    </location>
</feature>
<dbReference type="AlphaFoldDB" id="A0A1W1YHR3"/>
<dbReference type="InterPro" id="IPR021136">
    <property type="entry name" value="Flagellar_hook_control-like_C"/>
</dbReference>
<keyword evidence="3" id="KW-0966">Cell projection</keyword>
<keyword evidence="3" id="KW-0282">Flagellum</keyword>
<dbReference type="PANTHER" id="PTHR37533:SF2">
    <property type="entry name" value="FLAGELLAR HOOK-LENGTH CONTROL PROTEIN"/>
    <property type="match status" value="1"/>
</dbReference>
<feature type="region of interest" description="Disordered" evidence="1">
    <location>
        <begin position="15"/>
        <end position="63"/>
    </location>
</feature>
<dbReference type="STRING" id="1122930.SAMN02745168_0426"/>
<dbReference type="OrthoDB" id="1792985at2"/>
<evidence type="ECO:0000256" key="1">
    <source>
        <dbReference type="SAM" id="MobiDB-lite"/>
    </source>
</evidence>
<reference evidence="3 4" key="1">
    <citation type="submission" date="2017-04" db="EMBL/GenBank/DDBJ databases">
        <authorList>
            <person name="Afonso C.L."/>
            <person name="Miller P.J."/>
            <person name="Scott M.A."/>
            <person name="Spackman E."/>
            <person name="Goraichik I."/>
            <person name="Dimitrov K.M."/>
            <person name="Suarez D.L."/>
            <person name="Swayne D.E."/>
        </authorList>
    </citation>
    <scope>NUCLEOTIDE SEQUENCE [LARGE SCALE GENOMIC DNA]</scope>
    <source>
        <strain evidence="3 4">DSM 12816</strain>
    </source>
</reference>
<feature type="compositionally biased region" description="Basic and acidic residues" evidence="1">
    <location>
        <begin position="259"/>
        <end position="277"/>
    </location>
</feature>
<protein>
    <submittedName>
        <fullName evidence="3">Flagellar hook-length control protein FliK</fullName>
    </submittedName>
</protein>
<dbReference type="PANTHER" id="PTHR37533">
    <property type="entry name" value="FLAGELLAR HOOK-LENGTH CONTROL PROTEIN"/>
    <property type="match status" value="1"/>
</dbReference>
<dbReference type="Pfam" id="PF02120">
    <property type="entry name" value="Flg_hook"/>
    <property type="match status" value="1"/>
</dbReference>
<keyword evidence="4" id="KW-1185">Reference proteome</keyword>
<dbReference type="Proteomes" id="UP000192790">
    <property type="component" value="Unassembled WGS sequence"/>
</dbReference>
<evidence type="ECO:0000259" key="2">
    <source>
        <dbReference type="Pfam" id="PF02120"/>
    </source>
</evidence>
<name>A0A1W1YHR3_9FIRM</name>
<sequence length="451" mass="46146">MTSASSIQSAVAILPEASPQKSSGASDDDGFSLFLSSGTDSDTKSASASEADDVSPDSEEKKRLEESVSFFLGLAPFCIKTPQGSPAVSGGETGETSEGIADILEGNDFSCDTDIASLVPGTVIPPQAEGNGTMETGVARMPQMTECLQSTDETATNTQLQSSLSCPLENISNTESAAETSARQADAVSAGSVNAAAVRSSGSESELSEGSEPLSSASLQTAKSEETTGPAGGASETVSESVLKNSAASGESSNLSSGHGEKESVQEIKRSAVKELSGEPSAAGSSYTAAQTVHSSDSSVGEAAVSNALERFSDMISSFGQQADGRFEIQLEPEYLGKLSISLTSEQDGIHAQIRTKDSAVQSLLSSEVAKLVSKLDDSGIRLKSVDVVCSDMIGQQPDGGMSGGFSGRESTAQSYKGSGGISTAYDFPGFESPEAWAETEITGCTVIFHA</sequence>